<feature type="domain" description="Glutathione S-transferase UstS-like C-terminal" evidence="1">
    <location>
        <begin position="90"/>
        <end position="187"/>
    </location>
</feature>
<dbReference type="Gene3D" id="3.40.30.10">
    <property type="entry name" value="Glutaredoxin"/>
    <property type="match status" value="1"/>
</dbReference>
<dbReference type="SUPFAM" id="SSF52833">
    <property type="entry name" value="Thioredoxin-like"/>
    <property type="match status" value="1"/>
</dbReference>
<evidence type="ECO:0000259" key="1">
    <source>
        <dbReference type="Pfam" id="PF22041"/>
    </source>
</evidence>
<protein>
    <recommendedName>
        <fullName evidence="1">Glutathione S-transferase UstS-like C-terminal domain-containing protein</fullName>
    </recommendedName>
</protein>
<dbReference type="STRING" id="796925.A0A137P222"/>
<sequence>MSAQVYELVDNKKGVSFSPFVILGQLLLKHKGIEFDTVPLNFSEALVPTIKFSNGDIVYDTPKIAKYLDEKYPANPILANADPKATQLVQDYLATNGLNHFKLIILEIYNSFDEVNQQKWRETREQIVGQSIENFASNPEVTIKEYIANIGELVKVLETQDFFDGQKPAINDYTIASNVQNLKTIAPAAYKAVIENHPNPALLKWVNRVSELFGGYLKDRKTL</sequence>
<reference evidence="2 3" key="1">
    <citation type="journal article" date="2015" name="Genome Biol. Evol.">
        <title>Phylogenomic analyses indicate that early fungi evolved digesting cell walls of algal ancestors of land plants.</title>
        <authorList>
            <person name="Chang Y."/>
            <person name="Wang S."/>
            <person name="Sekimoto S."/>
            <person name="Aerts A.L."/>
            <person name="Choi C."/>
            <person name="Clum A."/>
            <person name="LaButti K.M."/>
            <person name="Lindquist E.A."/>
            <person name="Yee Ngan C."/>
            <person name="Ohm R.A."/>
            <person name="Salamov A.A."/>
            <person name="Grigoriev I.V."/>
            <person name="Spatafora J.W."/>
            <person name="Berbee M.L."/>
        </authorList>
    </citation>
    <scope>NUCLEOTIDE SEQUENCE [LARGE SCALE GENOMIC DNA]</scope>
    <source>
        <strain evidence="2 3">NRRL 28638</strain>
    </source>
</reference>
<keyword evidence="3" id="KW-1185">Reference proteome</keyword>
<dbReference type="Gene3D" id="1.20.1050.10">
    <property type="match status" value="1"/>
</dbReference>
<name>A0A137P222_CONC2</name>
<gene>
    <name evidence="2" type="ORF">CONCODRAFT_8739</name>
</gene>
<dbReference type="Pfam" id="PF22041">
    <property type="entry name" value="GST_C_7"/>
    <property type="match status" value="1"/>
</dbReference>
<dbReference type="InterPro" id="IPR054416">
    <property type="entry name" value="GST_UstS-like_C"/>
</dbReference>
<dbReference type="InterPro" id="IPR036282">
    <property type="entry name" value="Glutathione-S-Trfase_C_sf"/>
</dbReference>
<dbReference type="Proteomes" id="UP000070444">
    <property type="component" value="Unassembled WGS sequence"/>
</dbReference>
<dbReference type="EMBL" id="KQ964555">
    <property type="protein sequence ID" value="KXN68934.1"/>
    <property type="molecule type" value="Genomic_DNA"/>
</dbReference>
<organism evidence="2 3">
    <name type="scientific">Conidiobolus coronatus (strain ATCC 28846 / CBS 209.66 / NRRL 28638)</name>
    <name type="common">Delacroixia coronata</name>
    <dbReference type="NCBI Taxonomy" id="796925"/>
    <lineage>
        <taxon>Eukaryota</taxon>
        <taxon>Fungi</taxon>
        <taxon>Fungi incertae sedis</taxon>
        <taxon>Zoopagomycota</taxon>
        <taxon>Entomophthoromycotina</taxon>
        <taxon>Entomophthoromycetes</taxon>
        <taxon>Entomophthorales</taxon>
        <taxon>Ancylistaceae</taxon>
        <taxon>Conidiobolus</taxon>
    </lineage>
</organism>
<dbReference type="SUPFAM" id="SSF47616">
    <property type="entry name" value="GST C-terminal domain-like"/>
    <property type="match status" value="1"/>
</dbReference>
<evidence type="ECO:0000313" key="3">
    <source>
        <dbReference type="Proteomes" id="UP000070444"/>
    </source>
</evidence>
<evidence type="ECO:0000313" key="2">
    <source>
        <dbReference type="EMBL" id="KXN68934.1"/>
    </source>
</evidence>
<dbReference type="OrthoDB" id="4951845at2759"/>
<proteinExistence type="predicted"/>
<accession>A0A137P222</accession>
<dbReference type="AlphaFoldDB" id="A0A137P222"/>
<dbReference type="OMA" id="FAWRERM"/>
<dbReference type="InterPro" id="IPR036249">
    <property type="entry name" value="Thioredoxin-like_sf"/>
</dbReference>